<proteinExistence type="inferred from homology"/>
<keyword evidence="5" id="KW-1185">Reference proteome</keyword>
<feature type="compositionally biased region" description="Basic residues" evidence="3">
    <location>
        <begin position="1"/>
        <end position="13"/>
    </location>
</feature>
<dbReference type="InterPro" id="IPR008587">
    <property type="entry name" value="FPP_plant"/>
</dbReference>
<dbReference type="Proteomes" id="UP000663760">
    <property type="component" value="Chromosome 13"/>
</dbReference>
<dbReference type="OrthoDB" id="1917992at2759"/>
<dbReference type="EMBL" id="LR746276">
    <property type="protein sequence ID" value="CAA7406983.1"/>
    <property type="molecule type" value="Genomic_DNA"/>
</dbReference>
<feature type="region of interest" description="Disordered" evidence="3">
    <location>
        <begin position="567"/>
        <end position="586"/>
    </location>
</feature>
<dbReference type="AlphaFoldDB" id="A0A7I8LAE3"/>
<dbReference type="Pfam" id="PF05911">
    <property type="entry name" value="FPP"/>
    <property type="match status" value="4"/>
</dbReference>
<feature type="region of interest" description="Disordered" evidence="3">
    <location>
        <begin position="1"/>
        <end position="28"/>
    </location>
</feature>
<organism evidence="4 5">
    <name type="scientific">Spirodela intermedia</name>
    <name type="common">Intermediate duckweed</name>
    <dbReference type="NCBI Taxonomy" id="51605"/>
    <lineage>
        <taxon>Eukaryota</taxon>
        <taxon>Viridiplantae</taxon>
        <taxon>Streptophyta</taxon>
        <taxon>Embryophyta</taxon>
        <taxon>Tracheophyta</taxon>
        <taxon>Spermatophyta</taxon>
        <taxon>Magnoliopsida</taxon>
        <taxon>Liliopsida</taxon>
        <taxon>Araceae</taxon>
        <taxon>Lemnoideae</taxon>
        <taxon>Spirodela</taxon>
    </lineage>
</organism>
<evidence type="ECO:0000256" key="3">
    <source>
        <dbReference type="SAM" id="MobiDB-lite"/>
    </source>
</evidence>
<sequence length="789" mass="85647">MEHHRMWLWRRKSSEKATQGNDKAGLLLKGNQEAEELKKSLKTLGEKLASAIDESNAKDDLLAKHTRVAEEALEGWEKAEAEAASFKQELDEAEERISEMGAAMEDCRRRLESLRKEQERASGEAELEISMERERNRKLEQRLVEVNGHLSKMVSENGNLVETLAGKEKEIDELSRLSSWAEAKNSSLADKLGSLEKQNASLKYEVCMLEKEIQIRSEEKEFSLRSADAARRKHLESVKMIAELEAECKRLRVMVRKRLPGPAAMSKMRTEASLSNKKSTPPVGPSAAEVAAPLVDKVNALEEENRMLSEALTKKTRELQSAWIMCARTASKLSRAETQLEELPKGRRPGGGSADVSPISGVGGGDGDGLSCAESWASALMSELENFRQGKPAAPSPRASAASEELCLMDDFLETEKLAVVCVDKPLVSSKAASEGDPVSLASLSSFDSSLSSSAKAEAAAGQSKPKPEAAVRRLAELVEGIKEGGGGEGETCYVSRVFQWKASELSPVLRRFLETCKGFLEQKADLEAFFEALGSTMEWVVDHCFSIQDVAATKGSFKDLDWSASHSEGELQGSPVLSEQPPRDDASEVKLKAAIRKEEPAVEEEQKLPGTGWEISLASEKLAECQETIMNLGKQLKALAAPRDAVLFDQVIAPTAGGGGRENQRVALLDWILADSNRSLGPDTTGANGRFAGDGDGDKPVVVDGKNPNAGLLYGRKVLRDGGGVQTLPTGSFYGMKEPSKAKTGSETGAIVVAPKRSRSGVSLLRRLLHRRKKESNARKLALSAVAH</sequence>
<protein>
    <submittedName>
        <fullName evidence="4">Uncharacterized protein</fullName>
    </submittedName>
</protein>
<dbReference type="PANTHER" id="PTHR31580:SF22">
    <property type="entry name" value="FILAMENT-LIKE PLANT PROTEIN 7"/>
    <property type="match status" value="1"/>
</dbReference>
<gene>
    <name evidence="4" type="ORF">SI8410_13017661</name>
</gene>
<evidence type="ECO:0000313" key="4">
    <source>
        <dbReference type="EMBL" id="CAA7406983.1"/>
    </source>
</evidence>
<evidence type="ECO:0000256" key="2">
    <source>
        <dbReference type="ARBA" id="ARBA00023054"/>
    </source>
</evidence>
<accession>A0A7I8LAE3</accession>
<feature type="region of interest" description="Disordered" evidence="3">
    <location>
        <begin position="340"/>
        <end position="364"/>
    </location>
</feature>
<dbReference type="PANTHER" id="PTHR31580">
    <property type="entry name" value="FILAMENT-LIKE PLANT PROTEIN 4"/>
    <property type="match status" value="1"/>
</dbReference>
<keyword evidence="2" id="KW-0175">Coiled coil</keyword>
<comment type="similarity">
    <text evidence="1">Belongs to the FPP family.</text>
</comment>
<evidence type="ECO:0000256" key="1">
    <source>
        <dbReference type="ARBA" id="ARBA00005921"/>
    </source>
</evidence>
<evidence type="ECO:0000313" key="5">
    <source>
        <dbReference type="Proteomes" id="UP000663760"/>
    </source>
</evidence>
<name>A0A7I8LAE3_SPIIN</name>
<feature type="region of interest" description="Disordered" evidence="3">
    <location>
        <begin position="262"/>
        <end position="288"/>
    </location>
</feature>
<reference evidence="4" key="1">
    <citation type="submission" date="2020-02" db="EMBL/GenBank/DDBJ databases">
        <authorList>
            <person name="Scholz U."/>
            <person name="Mascher M."/>
            <person name="Fiebig A."/>
        </authorList>
    </citation>
    <scope>NUCLEOTIDE SEQUENCE</scope>
</reference>